<evidence type="ECO:0000256" key="2">
    <source>
        <dbReference type="ARBA" id="ARBA00022617"/>
    </source>
</evidence>
<evidence type="ECO:0008006" key="7">
    <source>
        <dbReference type="Google" id="ProtNLM"/>
    </source>
</evidence>
<dbReference type="GO" id="GO:0019825">
    <property type="term" value="F:oxygen binding"/>
    <property type="evidence" value="ECO:0007669"/>
    <property type="project" value="InterPro"/>
</dbReference>
<evidence type="ECO:0000313" key="6">
    <source>
        <dbReference type="Proteomes" id="UP000024816"/>
    </source>
</evidence>
<dbReference type="InterPro" id="IPR001486">
    <property type="entry name" value="Hemoglobin_trunc"/>
</dbReference>
<name>A0A059FL18_9PROT</name>
<dbReference type="PATRIC" id="fig|1280952.3.peg.441"/>
<evidence type="ECO:0000256" key="1">
    <source>
        <dbReference type="ARBA" id="ARBA00022448"/>
    </source>
</evidence>
<keyword evidence="6" id="KW-1185">Reference proteome</keyword>
<keyword evidence="4" id="KW-0408">Iron</keyword>
<organism evidence="5 6">
    <name type="scientific">Hyphomonas jannaschiana VP2</name>
    <dbReference type="NCBI Taxonomy" id="1280952"/>
    <lineage>
        <taxon>Bacteria</taxon>
        <taxon>Pseudomonadati</taxon>
        <taxon>Pseudomonadota</taxon>
        <taxon>Alphaproteobacteria</taxon>
        <taxon>Hyphomonadales</taxon>
        <taxon>Hyphomonadaceae</taxon>
        <taxon>Hyphomonas</taxon>
    </lineage>
</organism>
<evidence type="ECO:0000256" key="4">
    <source>
        <dbReference type="ARBA" id="ARBA00023004"/>
    </source>
</evidence>
<dbReference type="Proteomes" id="UP000024816">
    <property type="component" value="Unassembled WGS sequence"/>
</dbReference>
<dbReference type="RefSeq" id="WP_035577547.1">
    <property type="nucleotide sequence ID" value="NZ_ARYJ01000001.1"/>
</dbReference>
<dbReference type="GO" id="GO:0046872">
    <property type="term" value="F:metal ion binding"/>
    <property type="evidence" value="ECO:0007669"/>
    <property type="project" value="UniProtKB-KW"/>
</dbReference>
<evidence type="ECO:0000313" key="5">
    <source>
        <dbReference type="EMBL" id="KCZ91307.1"/>
    </source>
</evidence>
<dbReference type="eggNOG" id="COG2346">
    <property type="taxonomic scope" value="Bacteria"/>
</dbReference>
<dbReference type="GO" id="GO:0020037">
    <property type="term" value="F:heme binding"/>
    <property type="evidence" value="ECO:0007669"/>
    <property type="project" value="InterPro"/>
</dbReference>
<protein>
    <recommendedName>
        <fullName evidence="7">Globin</fullName>
    </recommendedName>
</protein>
<dbReference type="InterPro" id="IPR009050">
    <property type="entry name" value="Globin-like_sf"/>
</dbReference>
<dbReference type="OrthoDB" id="25954at2"/>
<comment type="caution">
    <text evidence="5">The sequence shown here is derived from an EMBL/GenBank/DDBJ whole genome shotgun (WGS) entry which is preliminary data.</text>
</comment>
<dbReference type="Gene3D" id="1.10.490.10">
    <property type="entry name" value="Globins"/>
    <property type="match status" value="1"/>
</dbReference>
<dbReference type="AlphaFoldDB" id="A0A059FL18"/>
<reference evidence="5 6" key="1">
    <citation type="journal article" date="2014" name="Antonie Van Leeuwenhoek">
        <title>Hyphomonas beringensis sp. nov. and Hyphomonas chukchiensis sp. nov., isolated from surface seawater of the Bering Sea and Chukchi Sea.</title>
        <authorList>
            <person name="Li C."/>
            <person name="Lai Q."/>
            <person name="Li G."/>
            <person name="Dong C."/>
            <person name="Wang J."/>
            <person name="Liao Y."/>
            <person name="Shao Z."/>
        </authorList>
    </citation>
    <scope>NUCLEOTIDE SEQUENCE [LARGE SCALE GENOMIC DNA]</scope>
    <source>
        <strain evidence="5 6">VP2</strain>
    </source>
</reference>
<dbReference type="CDD" id="cd08916">
    <property type="entry name" value="TrHb3_P"/>
    <property type="match status" value="1"/>
</dbReference>
<proteinExistence type="predicted"/>
<dbReference type="Pfam" id="PF01152">
    <property type="entry name" value="Bac_globin"/>
    <property type="match status" value="1"/>
</dbReference>
<dbReference type="STRING" id="1280952.HJA_02175"/>
<sequence>MTDTIRRSGEERQASIQHTSAALGIDEALVSQLVDTFYARVREDDLLGPIFQSALGEDWDPHLAKLKDFWSAIALGTRRYNGRPMPAHLRLSDRISEAHFGRWLGLFRETVDELMPNPAAADFFYDRANMIGRNFQAMIFALNS</sequence>
<evidence type="ECO:0000256" key="3">
    <source>
        <dbReference type="ARBA" id="ARBA00022723"/>
    </source>
</evidence>
<keyword evidence="2" id="KW-0349">Heme</keyword>
<keyword evidence="3" id="KW-0479">Metal-binding</keyword>
<accession>A0A059FL18</accession>
<dbReference type="SUPFAM" id="SSF46458">
    <property type="entry name" value="Globin-like"/>
    <property type="match status" value="1"/>
</dbReference>
<dbReference type="InterPro" id="IPR012292">
    <property type="entry name" value="Globin/Proto"/>
</dbReference>
<keyword evidence="1" id="KW-0813">Transport</keyword>
<gene>
    <name evidence="5" type="ORF">HJA_02175</name>
</gene>
<dbReference type="EMBL" id="ARYJ01000001">
    <property type="protein sequence ID" value="KCZ91307.1"/>
    <property type="molecule type" value="Genomic_DNA"/>
</dbReference>